<dbReference type="Gene3D" id="1.10.10.60">
    <property type="entry name" value="Homeodomain-like"/>
    <property type="match status" value="2"/>
</dbReference>
<evidence type="ECO:0000256" key="3">
    <source>
        <dbReference type="ARBA" id="ARBA00023163"/>
    </source>
</evidence>
<dbReference type="InterPro" id="IPR018062">
    <property type="entry name" value="HTH_AraC-typ_CS"/>
</dbReference>
<reference evidence="6" key="1">
    <citation type="submission" date="2015-05" db="EMBL/GenBank/DDBJ databases">
        <authorList>
            <consortium name="Pathogen Informatics"/>
        </authorList>
    </citation>
    <scope>NUCLEOTIDE SEQUENCE [LARGE SCALE GENOMIC DNA]</scope>
    <source>
        <strain evidence="6">M72</strain>
    </source>
</reference>
<dbReference type="STRING" id="301302.ERS852420_03200"/>
<dbReference type="Gene3D" id="2.60.120.10">
    <property type="entry name" value="Jelly Rolls"/>
    <property type="match status" value="1"/>
</dbReference>
<dbReference type="InterPro" id="IPR003313">
    <property type="entry name" value="AraC-bd"/>
</dbReference>
<keyword evidence="3" id="KW-0804">Transcription</keyword>
<gene>
    <name evidence="5" type="ORF">M72_27601</name>
</gene>
<evidence type="ECO:0000313" key="5">
    <source>
        <dbReference type="EMBL" id="CRL37008.1"/>
    </source>
</evidence>
<name>A0A0M6WJI2_9FIRM</name>
<dbReference type="InterPro" id="IPR020449">
    <property type="entry name" value="Tscrpt_reg_AraC-type_HTH"/>
</dbReference>
<keyword evidence="1" id="KW-0805">Transcription regulation</keyword>
<dbReference type="SUPFAM" id="SSF46689">
    <property type="entry name" value="Homeodomain-like"/>
    <property type="match status" value="2"/>
</dbReference>
<dbReference type="Pfam" id="PF12833">
    <property type="entry name" value="HTH_18"/>
    <property type="match status" value="1"/>
</dbReference>
<keyword evidence="6" id="KW-1185">Reference proteome</keyword>
<dbReference type="InterPro" id="IPR018060">
    <property type="entry name" value="HTH_AraC"/>
</dbReference>
<dbReference type="GO" id="GO:0043565">
    <property type="term" value="F:sequence-specific DNA binding"/>
    <property type="evidence" value="ECO:0007669"/>
    <property type="project" value="InterPro"/>
</dbReference>
<accession>A0A0M6WJI2</accession>
<dbReference type="AlphaFoldDB" id="A0A0M6WJI2"/>
<evidence type="ECO:0000256" key="1">
    <source>
        <dbReference type="ARBA" id="ARBA00023015"/>
    </source>
</evidence>
<evidence type="ECO:0000259" key="4">
    <source>
        <dbReference type="PROSITE" id="PS01124"/>
    </source>
</evidence>
<dbReference type="OrthoDB" id="337756at2"/>
<feature type="domain" description="HTH araC/xylS-type" evidence="4">
    <location>
        <begin position="196"/>
        <end position="294"/>
    </location>
</feature>
<keyword evidence="2 5" id="KW-0238">DNA-binding</keyword>
<dbReference type="EMBL" id="CVRR01000015">
    <property type="protein sequence ID" value="CRL37008.1"/>
    <property type="molecule type" value="Genomic_DNA"/>
</dbReference>
<dbReference type="PANTHER" id="PTHR43280">
    <property type="entry name" value="ARAC-FAMILY TRANSCRIPTIONAL REGULATOR"/>
    <property type="match status" value="1"/>
</dbReference>
<evidence type="ECO:0000256" key="2">
    <source>
        <dbReference type="ARBA" id="ARBA00023125"/>
    </source>
</evidence>
<dbReference type="InterPro" id="IPR037923">
    <property type="entry name" value="HTH-like"/>
</dbReference>
<dbReference type="Pfam" id="PF02311">
    <property type="entry name" value="AraC_binding"/>
    <property type="match status" value="1"/>
</dbReference>
<organism evidence="5 6">
    <name type="scientific">Roseburia faecis</name>
    <dbReference type="NCBI Taxonomy" id="301302"/>
    <lineage>
        <taxon>Bacteria</taxon>
        <taxon>Bacillati</taxon>
        <taxon>Bacillota</taxon>
        <taxon>Clostridia</taxon>
        <taxon>Lachnospirales</taxon>
        <taxon>Lachnospiraceae</taxon>
        <taxon>Roseburia</taxon>
    </lineage>
</organism>
<dbReference type="PROSITE" id="PS00041">
    <property type="entry name" value="HTH_ARAC_FAMILY_1"/>
    <property type="match status" value="1"/>
</dbReference>
<sequence length="313" mass="36991">MAEKKKKKMEFRYYQLPPGSPILALLGEKWVQNYGDRTADRLHFHNYMELGYCYYGAGDVVLGDDTYRFSGQQFTVIPSNFPHTTNSDPSNISRWEYLFVDVEVVLDGIFPDNALRKERALQRLYEKPWFLEEAEYPKEAAKIKEILNIMRKGDEFYLEEAKALLGCLLLEITRLNYTNKETRADAEQGRITCIVSRAMDYISDHYMEPIRVEQLAKYSHLSETHFRRVFTEYMHMGPLEYINTVRIRTACEHLKKTEEPVADIAHKCGFTTNSTFNRNFKQMMGVTPVEWRKRPENYEQRLLNYEIHTEKGW</sequence>
<dbReference type="PRINTS" id="PR00032">
    <property type="entry name" value="HTHARAC"/>
</dbReference>
<dbReference type="RefSeq" id="WP_055067635.1">
    <property type="nucleotide sequence ID" value="NZ_CP173697.1"/>
</dbReference>
<proteinExistence type="predicted"/>
<dbReference type="SUPFAM" id="SSF51215">
    <property type="entry name" value="Regulatory protein AraC"/>
    <property type="match status" value="1"/>
</dbReference>
<evidence type="ECO:0000313" key="6">
    <source>
        <dbReference type="Proteomes" id="UP000049979"/>
    </source>
</evidence>
<dbReference type="Proteomes" id="UP000049979">
    <property type="component" value="Unassembled WGS sequence"/>
</dbReference>
<dbReference type="GO" id="GO:0003700">
    <property type="term" value="F:DNA-binding transcription factor activity"/>
    <property type="evidence" value="ECO:0007669"/>
    <property type="project" value="InterPro"/>
</dbReference>
<dbReference type="InterPro" id="IPR014710">
    <property type="entry name" value="RmlC-like_jellyroll"/>
</dbReference>
<dbReference type="PANTHER" id="PTHR43280:SF28">
    <property type="entry name" value="HTH-TYPE TRANSCRIPTIONAL ACTIVATOR RHAS"/>
    <property type="match status" value="1"/>
</dbReference>
<protein>
    <submittedName>
        <fullName evidence="5">AraC-type DNA-binding domain-containing proteins</fullName>
    </submittedName>
</protein>
<dbReference type="InterPro" id="IPR009057">
    <property type="entry name" value="Homeodomain-like_sf"/>
</dbReference>
<dbReference type="SMART" id="SM00342">
    <property type="entry name" value="HTH_ARAC"/>
    <property type="match status" value="1"/>
</dbReference>
<dbReference type="PROSITE" id="PS01124">
    <property type="entry name" value="HTH_ARAC_FAMILY_2"/>
    <property type="match status" value="1"/>
</dbReference>